<gene>
    <name evidence="1" type="primary">ZBED9_4</name>
    <name evidence="1" type="ORF">NGRA_1605</name>
</gene>
<dbReference type="Proteomes" id="UP000740883">
    <property type="component" value="Unassembled WGS sequence"/>
</dbReference>
<evidence type="ECO:0000313" key="2">
    <source>
        <dbReference type="Proteomes" id="UP000740883"/>
    </source>
</evidence>
<organism evidence="1 2">
    <name type="scientific">Nosema granulosis</name>
    <dbReference type="NCBI Taxonomy" id="83296"/>
    <lineage>
        <taxon>Eukaryota</taxon>
        <taxon>Fungi</taxon>
        <taxon>Fungi incertae sedis</taxon>
        <taxon>Microsporidia</taxon>
        <taxon>Nosematidae</taxon>
        <taxon>Nosema</taxon>
    </lineage>
</organism>
<dbReference type="OrthoDB" id="1101576at2759"/>
<dbReference type="PANTHER" id="PTHR45913">
    <property type="entry name" value="EPM2A-INTERACTING PROTEIN 1"/>
    <property type="match status" value="1"/>
</dbReference>
<evidence type="ECO:0000313" key="1">
    <source>
        <dbReference type="EMBL" id="KAF9762987.1"/>
    </source>
</evidence>
<dbReference type="PANTHER" id="PTHR45913:SF19">
    <property type="entry name" value="LOW QUALITY PROTEIN: ZINC FINGER BED DOMAIN-CONTAINING PROTEIN 5-LIKE"/>
    <property type="match status" value="1"/>
</dbReference>
<name>A0A9P6GY78_9MICR</name>
<reference evidence="1 2" key="1">
    <citation type="journal article" date="2020" name="Genome Biol. Evol.">
        <title>Comparative genomics of strictly vertically transmitted, feminizing microsporidia endosymbionts of amphipod crustaceans.</title>
        <authorList>
            <person name="Cormier A."/>
            <person name="Chebbi M.A."/>
            <person name="Giraud I."/>
            <person name="Wattier R."/>
            <person name="Teixeira M."/>
            <person name="Gilbert C."/>
            <person name="Rigaud T."/>
            <person name="Cordaux R."/>
        </authorList>
    </citation>
    <scope>NUCLEOTIDE SEQUENCE [LARGE SCALE GENOMIC DNA]</scope>
    <source>
        <strain evidence="1 2">Ou3-Ou53</strain>
    </source>
</reference>
<sequence>MISCNKGLVFYIKDQNEGLIVTHCFLHIEALMSKTLGIGLKEVLDQVVKMIIFIKIRSLASWLFGQICINMDSQHRRLILHSDVRRLSSGNVLNRVNELKGELIVLFDEAKQLHFSDLLRCEF</sequence>
<proteinExistence type="predicted"/>
<keyword evidence="2" id="KW-1185">Reference proteome</keyword>
<accession>A0A9P6GY78</accession>
<protein>
    <submittedName>
        <fullName evidence="1">SCAN domain-containing protein 3</fullName>
    </submittedName>
</protein>
<comment type="caution">
    <text evidence="1">The sequence shown here is derived from an EMBL/GenBank/DDBJ whole genome shotgun (WGS) entry which is preliminary data.</text>
</comment>
<dbReference type="AlphaFoldDB" id="A0A9P6GY78"/>
<dbReference type="EMBL" id="SBJO01000114">
    <property type="protein sequence ID" value="KAF9762987.1"/>
    <property type="molecule type" value="Genomic_DNA"/>
</dbReference>